<evidence type="ECO:0000313" key="2">
    <source>
        <dbReference type="EMBL" id="KUO97422.1"/>
    </source>
</evidence>
<dbReference type="Proteomes" id="UP000053557">
    <property type="component" value="Unassembled WGS sequence"/>
</dbReference>
<accession>A0A101XTP1</accession>
<dbReference type="InterPro" id="IPR024370">
    <property type="entry name" value="PBP_domain"/>
</dbReference>
<reference evidence="2 3" key="1">
    <citation type="submission" date="2015-12" db="EMBL/GenBank/DDBJ databases">
        <title>Draft genome sequence of Acidibacillus ferrooxidans ITV001, isolated from a chalcopyrite acid mine drainage site in Brazil.</title>
        <authorList>
            <person name="Dall'Agnol H."/>
            <person name="Nancucheo I."/>
            <person name="Johnson B."/>
            <person name="Oliveira R."/>
            <person name="Leite L."/>
            <person name="Pylro V."/>
            <person name="Nunes G.L."/>
            <person name="Tzotzos G."/>
            <person name="Fernandes G.R."/>
            <person name="Dutra J."/>
            <person name="Orellana S.C."/>
            <person name="Oliveira G."/>
        </authorList>
    </citation>
    <scope>NUCLEOTIDE SEQUENCE [LARGE SCALE GENOMIC DNA]</scope>
    <source>
        <strain evidence="3">ITV01</strain>
    </source>
</reference>
<proteinExistence type="predicted"/>
<name>A0A101XTP1_9BACL</name>
<evidence type="ECO:0000313" key="3">
    <source>
        <dbReference type="Proteomes" id="UP000053557"/>
    </source>
</evidence>
<gene>
    <name evidence="2" type="ORF">ATW55_06035</name>
</gene>
<keyword evidence="3" id="KW-1185">Reference proteome</keyword>
<dbReference type="RefSeq" id="WP_153004952.1">
    <property type="nucleotide sequence ID" value="NZ_LPVJ01000001.1"/>
</dbReference>
<dbReference type="PANTHER" id="PTHR38431">
    <property type="entry name" value="BLL2305 PROTEIN"/>
    <property type="match status" value="1"/>
</dbReference>
<dbReference type="EMBL" id="LPVJ01000001">
    <property type="protein sequence ID" value="KUO97422.1"/>
    <property type="molecule type" value="Genomic_DNA"/>
</dbReference>
<dbReference type="PANTHER" id="PTHR38431:SF1">
    <property type="entry name" value="BLL2305 PROTEIN"/>
    <property type="match status" value="1"/>
</dbReference>
<feature type="domain" description="PBP" evidence="1">
    <location>
        <begin position="157"/>
        <end position="232"/>
    </location>
</feature>
<protein>
    <recommendedName>
        <fullName evidence="1">PBP domain-containing protein</fullName>
    </recommendedName>
</protein>
<comment type="caution">
    <text evidence="2">The sequence shown here is derived from an EMBL/GenBank/DDBJ whole genome shotgun (WGS) entry which is preliminary data.</text>
</comment>
<dbReference type="AlphaFoldDB" id="A0A101XTP1"/>
<organism evidence="2 3">
    <name type="scientific">Ferroacidibacillus organovorans</name>
    <dbReference type="NCBI Taxonomy" id="1765683"/>
    <lineage>
        <taxon>Bacteria</taxon>
        <taxon>Bacillati</taxon>
        <taxon>Bacillota</taxon>
        <taxon>Bacilli</taxon>
        <taxon>Bacillales</taxon>
        <taxon>Alicyclobacillaceae</taxon>
        <taxon>Ferroacidibacillus</taxon>
    </lineage>
</organism>
<evidence type="ECO:0000259" key="1">
    <source>
        <dbReference type="Pfam" id="PF12727"/>
    </source>
</evidence>
<dbReference type="Pfam" id="PF12727">
    <property type="entry name" value="PBP_like"/>
    <property type="match status" value="1"/>
</dbReference>
<sequence>MPGMRVGEPLFLARIAGQTVVHTARQAGNRRVDGMLSNARITETDGVYIRVAATAYSVQPDEAFLVAGCDSALGLWVQAINYAAGKPVAFWINCDNQTALKYLREKKVHAAATHFGLHFPFEDDPGVIKTRLQFTRYRLGFGFAGDRFAAPDAERIKRMRLVNRPRGAGARLALDRWTLENGVRADELAGYDVELPSHAHVAEAVACRFADLGVMPEPEATACKLDFVSLSEDASVLSFAVDPAHPVVANALQTLFSDAFLTLLKTSGPYDVSAVGQTLP</sequence>